<comment type="caution">
    <text evidence="2">The sequence shown here is derived from an EMBL/GenBank/DDBJ whole genome shotgun (WGS) entry which is preliminary data.</text>
</comment>
<protein>
    <recommendedName>
        <fullName evidence="4">G protein-coupled receptor</fullName>
    </recommendedName>
</protein>
<accession>A0AAV5U1J1</accession>
<evidence type="ECO:0000313" key="2">
    <source>
        <dbReference type="EMBL" id="GMT00314.1"/>
    </source>
</evidence>
<name>A0AAV5U1J1_9BILA</name>
<keyword evidence="1" id="KW-0812">Transmembrane</keyword>
<feature type="transmembrane region" description="Helical" evidence="1">
    <location>
        <begin position="149"/>
        <end position="167"/>
    </location>
</feature>
<dbReference type="Proteomes" id="UP001432027">
    <property type="component" value="Unassembled WGS sequence"/>
</dbReference>
<feature type="transmembrane region" description="Helical" evidence="1">
    <location>
        <begin position="351"/>
        <end position="368"/>
    </location>
</feature>
<sequence>MGFSLLAISIERVIAIFDKNYEHRCRKSFSKTVLPFGLFAPSTILTLSYLLGNTSADVMYIIPFAYVASGIDRVSGFLISKNRIKNRHIRELRLTQKFASVESIRAMSIFIPSVMNDVICFLILIGLTIYSANFTPYQLGEDPTKLSHAYDLLAAYKSAFIPCFLFYKYRAIRRKNEHENSVDEKRRVFEQHTRMMLMYDWISCSLWLLEFSIWFIGCLCSFPAVYFLITDSILHFNFRIIFIALFVRNFLGTADRTAVIVSRAFFYGESRLPYQALISASMLFHMCQVGVTYTFISCERLFSISDPNYENRCKSPLAKIILVIAIFAPATILILFYAINGSNLSGGFESYLVYASYGIAGIVGKYYIQSSQIAYRISKRKLKRRHVLRLQLNEKFASTENIRAMHLFIPCVTNEIICFVILLAAYKSSFTPCFVAFKYLVMRKEGRKSEKQPTRSIPNHIDSHFKELQSYWK</sequence>
<keyword evidence="1" id="KW-0472">Membrane</keyword>
<feature type="transmembrane region" description="Helical" evidence="1">
    <location>
        <begin position="317"/>
        <end position="339"/>
    </location>
</feature>
<keyword evidence="3" id="KW-1185">Reference proteome</keyword>
<evidence type="ECO:0008006" key="4">
    <source>
        <dbReference type="Google" id="ProtNLM"/>
    </source>
</evidence>
<gene>
    <name evidence="2" type="ORF">PENTCL1PPCAC_22488</name>
</gene>
<dbReference type="AlphaFoldDB" id="A0AAV5U1J1"/>
<dbReference type="EMBL" id="BTSX01000005">
    <property type="protein sequence ID" value="GMT00314.1"/>
    <property type="molecule type" value="Genomic_DNA"/>
</dbReference>
<evidence type="ECO:0000313" key="3">
    <source>
        <dbReference type="Proteomes" id="UP001432027"/>
    </source>
</evidence>
<organism evidence="2 3">
    <name type="scientific">Pristionchus entomophagus</name>
    <dbReference type="NCBI Taxonomy" id="358040"/>
    <lineage>
        <taxon>Eukaryota</taxon>
        <taxon>Metazoa</taxon>
        <taxon>Ecdysozoa</taxon>
        <taxon>Nematoda</taxon>
        <taxon>Chromadorea</taxon>
        <taxon>Rhabditida</taxon>
        <taxon>Rhabditina</taxon>
        <taxon>Diplogasteromorpha</taxon>
        <taxon>Diplogasteroidea</taxon>
        <taxon>Neodiplogasteridae</taxon>
        <taxon>Pristionchus</taxon>
    </lineage>
</organism>
<feature type="transmembrane region" description="Helical" evidence="1">
    <location>
        <begin position="407"/>
        <end position="426"/>
    </location>
</feature>
<feature type="transmembrane region" description="Helical" evidence="1">
    <location>
        <begin position="33"/>
        <end position="52"/>
    </location>
</feature>
<keyword evidence="1" id="KW-1133">Transmembrane helix</keyword>
<proteinExistence type="predicted"/>
<feature type="transmembrane region" description="Helical" evidence="1">
    <location>
        <begin position="274"/>
        <end position="296"/>
    </location>
</feature>
<dbReference type="PANTHER" id="PTHR47521">
    <property type="entry name" value="SERPENTINE RECEPTOR, CLASS E (EPSILON)-RELATED"/>
    <property type="match status" value="1"/>
</dbReference>
<feature type="transmembrane region" description="Helical" evidence="1">
    <location>
        <begin position="58"/>
        <end position="80"/>
    </location>
</feature>
<dbReference type="PANTHER" id="PTHR47521:SF7">
    <property type="entry name" value="SERPENTINE RECEPTOR CLASS EPSILON-6"/>
    <property type="match status" value="1"/>
</dbReference>
<reference evidence="2" key="1">
    <citation type="submission" date="2023-10" db="EMBL/GenBank/DDBJ databases">
        <title>Genome assembly of Pristionchus species.</title>
        <authorList>
            <person name="Yoshida K."/>
            <person name="Sommer R.J."/>
        </authorList>
    </citation>
    <scope>NUCLEOTIDE SEQUENCE</scope>
    <source>
        <strain evidence="2">RS0144</strain>
    </source>
</reference>
<feature type="transmembrane region" description="Helical" evidence="1">
    <location>
        <begin position="204"/>
        <end position="229"/>
    </location>
</feature>
<dbReference type="InterPro" id="IPR052860">
    <property type="entry name" value="NRL-GPCR1"/>
</dbReference>
<feature type="transmembrane region" description="Helical" evidence="1">
    <location>
        <begin position="106"/>
        <end position="129"/>
    </location>
</feature>
<evidence type="ECO:0000256" key="1">
    <source>
        <dbReference type="SAM" id="Phobius"/>
    </source>
</evidence>